<keyword evidence="2" id="KW-1185">Reference proteome</keyword>
<dbReference type="AlphaFoldDB" id="A0A2R5EW93"/>
<organism evidence="1 2">
    <name type="scientific">Paenibacillus agaridevorans</name>
    <dbReference type="NCBI Taxonomy" id="171404"/>
    <lineage>
        <taxon>Bacteria</taxon>
        <taxon>Bacillati</taxon>
        <taxon>Bacillota</taxon>
        <taxon>Bacilli</taxon>
        <taxon>Bacillales</taxon>
        <taxon>Paenibacillaceae</taxon>
        <taxon>Paenibacillus</taxon>
    </lineage>
</organism>
<dbReference type="PANTHER" id="PTHR45569">
    <property type="entry name" value="SENSOR PROTEIN KDPD"/>
    <property type="match status" value="1"/>
</dbReference>
<gene>
    <name evidence="1" type="ORF">PAT3040_05702</name>
</gene>
<sequence length="236" mass="27264">MKNGRMDESILVCVYYGPNGERLIRRGGKIANMLNCPFYVLTVDPLPEDELDIEKIHYVEKWKELAKEHGAEQFIVKYNESRPIAKVIGEVARKHNITQLVLGQTAQSRWKEITKGSFINILLNEIPFVDLHIISVSRELKNGDGFYEKGVRAYLLQEETKYRLSFSHTHQDVYEGIFYKELGTDFNNGVFKFMTNNCMIEVQVVDDYVKDMEEQMRSVANIANNIANTAQCNNKE</sequence>
<name>A0A2R5EW93_9BACL</name>
<evidence type="ECO:0000313" key="2">
    <source>
        <dbReference type="Proteomes" id="UP000245202"/>
    </source>
</evidence>
<dbReference type="GO" id="GO:0000155">
    <property type="term" value="F:phosphorelay sensor kinase activity"/>
    <property type="evidence" value="ECO:0007669"/>
    <property type="project" value="TreeGrafter"/>
</dbReference>
<keyword evidence="1" id="KW-0808">Transferase</keyword>
<accession>A0A2R5EW93</accession>
<dbReference type="PANTHER" id="PTHR45569:SF1">
    <property type="entry name" value="SENSOR PROTEIN KDPD"/>
    <property type="match status" value="1"/>
</dbReference>
<dbReference type="InterPro" id="IPR014729">
    <property type="entry name" value="Rossmann-like_a/b/a_fold"/>
</dbReference>
<dbReference type="SUPFAM" id="SSF52402">
    <property type="entry name" value="Adenine nucleotide alpha hydrolases-like"/>
    <property type="match status" value="1"/>
</dbReference>
<dbReference type="CDD" id="cd01987">
    <property type="entry name" value="USP_KdpD-like"/>
    <property type="match status" value="1"/>
</dbReference>
<dbReference type="GO" id="GO:0005886">
    <property type="term" value="C:plasma membrane"/>
    <property type="evidence" value="ECO:0007669"/>
    <property type="project" value="TreeGrafter"/>
</dbReference>
<comment type="caution">
    <text evidence="1">The sequence shown here is derived from an EMBL/GenBank/DDBJ whole genome shotgun (WGS) entry which is preliminary data.</text>
</comment>
<reference evidence="1 2" key="1">
    <citation type="submission" date="2017-08" db="EMBL/GenBank/DDBJ databases">
        <title>Substantial Increase in Enzyme Production by Combined Drug-Resistance Mutations in Paenibacillus agaridevorans.</title>
        <authorList>
            <person name="Tanaka Y."/>
            <person name="Funane K."/>
            <person name="Hosaka T."/>
            <person name="Shiwa Y."/>
            <person name="Fujita N."/>
            <person name="Miyazaki T."/>
            <person name="Yoshikawa H."/>
            <person name="Murakami K."/>
            <person name="Kasahara K."/>
            <person name="Inaoka T."/>
            <person name="Hiraga Y."/>
            <person name="Ochi K."/>
        </authorList>
    </citation>
    <scope>NUCLEOTIDE SEQUENCE [LARGE SCALE GENOMIC DNA]</scope>
    <source>
        <strain evidence="1 2">T-3040</strain>
    </source>
</reference>
<proteinExistence type="predicted"/>
<dbReference type="Gene3D" id="3.40.50.620">
    <property type="entry name" value="HUPs"/>
    <property type="match status" value="1"/>
</dbReference>
<protein>
    <submittedName>
        <fullName evidence="1">Histidine kinase</fullName>
    </submittedName>
</protein>
<dbReference type="Proteomes" id="UP000245202">
    <property type="component" value="Unassembled WGS sequence"/>
</dbReference>
<dbReference type="EMBL" id="BDQX01000362">
    <property type="protein sequence ID" value="GBG10930.1"/>
    <property type="molecule type" value="Genomic_DNA"/>
</dbReference>
<dbReference type="InterPro" id="IPR052023">
    <property type="entry name" value="Histidine_kinase_KdpD"/>
</dbReference>
<keyword evidence="1" id="KW-0418">Kinase</keyword>
<evidence type="ECO:0000313" key="1">
    <source>
        <dbReference type="EMBL" id="GBG10930.1"/>
    </source>
</evidence>